<dbReference type="SUPFAM" id="SSF55811">
    <property type="entry name" value="Nudix"/>
    <property type="match status" value="1"/>
</dbReference>
<dbReference type="AlphaFoldDB" id="A0A4Q7L4J3"/>
<dbReference type="Gene3D" id="3.90.79.10">
    <property type="entry name" value="Nucleoside Triphosphate Pyrophosphohydrolase"/>
    <property type="match status" value="1"/>
</dbReference>
<accession>A0A4Q7L4J3</accession>
<reference evidence="1 2" key="1">
    <citation type="submission" date="2019-02" db="EMBL/GenBank/DDBJ databases">
        <title>Genomic Encyclopedia of Type Strains, Phase IV (KMG-IV): sequencing the most valuable type-strain genomes for metagenomic binning, comparative biology and taxonomic classification.</title>
        <authorList>
            <person name="Goeker M."/>
        </authorList>
    </citation>
    <scope>NUCLEOTIDE SEQUENCE [LARGE SCALE GENOMIC DNA]</scope>
    <source>
        <strain evidence="1 2">DSM 101727</strain>
    </source>
</reference>
<keyword evidence="2" id="KW-1185">Reference proteome</keyword>
<dbReference type="Proteomes" id="UP000294257">
    <property type="component" value="Unassembled WGS sequence"/>
</dbReference>
<evidence type="ECO:0000313" key="2">
    <source>
        <dbReference type="Proteomes" id="UP000294257"/>
    </source>
</evidence>
<organism evidence="1 2">
    <name type="scientific">Herbihabitans rhizosphaerae</name>
    <dbReference type="NCBI Taxonomy" id="1872711"/>
    <lineage>
        <taxon>Bacteria</taxon>
        <taxon>Bacillati</taxon>
        <taxon>Actinomycetota</taxon>
        <taxon>Actinomycetes</taxon>
        <taxon>Pseudonocardiales</taxon>
        <taxon>Pseudonocardiaceae</taxon>
        <taxon>Herbihabitans</taxon>
    </lineage>
</organism>
<dbReference type="EMBL" id="SGWQ01000002">
    <property type="protein sequence ID" value="RZS43421.1"/>
    <property type="molecule type" value="Genomic_DNA"/>
</dbReference>
<sequence length="69" mass="7972">MDTTTGRVEHEWDHVLTGVLEGRTPVPDPNEVADYTWQDPDVLRQRMTAGPHEFTPWLADVLRLATHHR</sequence>
<proteinExistence type="predicted"/>
<protein>
    <submittedName>
        <fullName evidence="1">Uncharacterized protein</fullName>
    </submittedName>
</protein>
<evidence type="ECO:0000313" key="1">
    <source>
        <dbReference type="EMBL" id="RZS43421.1"/>
    </source>
</evidence>
<dbReference type="InterPro" id="IPR015797">
    <property type="entry name" value="NUDIX_hydrolase-like_dom_sf"/>
</dbReference>
<name>A0A4Q7L4J3_9PSEU</name>
<gene>
    <name evidence="1" type="ORF">EV193_102400</name>
</gene>
<comment type="caution">
    <text evidence="1">The sequence shown here is derived from an EMBL/GenBank/DDBJ whole genome shotgun (WGS) entry which is preliminary data.</text>
</comment>